<gene>
    <name evidence="3" type="primary">dut</name>
    <name evidence="3" type="ORF">MSIBF_A2020017</name>
</gene>
<accession>A0A098EB04</accession>
<dbReference type="CDD" id="cd07557">
    <property type="entry name" value="trimeric_dUTPase"/>
    <property type="match status" value="1"/>
</dbReference>
<dbReference type="AlphaFoldDB" id="A0A098EB04"/>
<dbReference type="PANTHER" id="PTHR42680:SF1">
    <property type="entry name" value="DEOXYURIDINE 5'-TRIPHOSPHATE NUCLEOTIDOHYDROLASE"/>
    <property type="match status" value="1"/>
</dbReference>
<dbReference type="GO" id="GO:0006229">
    <property type="term" value="P:dUTP biosynthetic process"/>
    <property type="evidence" value="ECO:0007669"/>
    <property type="project" value="InterPro"/>
</dbReference>
<sequence length="161" mass="18200">MSVKNGNFVAGCIAQDINKDIQTQPCGFDLTLKEIYEITGAGTIGFLNKNLPEYKKIFDSNEAVQIFLKKGTYKIIFNEIVKIPKNCIGLVFPRSTLLRMGCEIHTAVWDAGYVGRGEALLNVFNEHGIYMEKNTRICQMILQEADNPLKTYNGNYQYSNM</sequence>
<dbReference type="SUPFAM" id="SSF51283">
    <property type="entry name" value="dUTPase-like"/>
    <property type="match status" value="1"/>
</dbReference>
<dbReference type="InterPro" id="IPR033704">
    <property type="entry name" value="dUTPase_trimeric"/>
</dbReference>
<dbReference type="NCBIfam" id="NF002598">
    <property type="entry name" value="PRK02253.1"/>
    <property type="match status" value="1"/>
</dbReference>
<dbReference type="InterPro" id="IPR011962">
    <property type="entry name" value="dCTP_deaminase"/>
</dbReference>
<dbReference type="EC" id="3.6.1.23" evidence="3"/>
<evidence type="ECO:0000256" key="2">
    <source>
        <dbReference type="ARBA" id="ARBA00023080"/>
    </source>
</evidence>
<dbReference type="InterPro" id="IPR036157">
    <property type="entry name" value="dUTPase-like_sf"/>
</dbReference>
<dbReference type="Pfam" id="PF22769">
    <property type="entry name" value="DCD"/>
    <property type="match status" value="1"/>
</dbReference>
<organism evidence="3">
    <name type="scientific">groundwater metagenome</name>
    <dbReference type="NCBI Taxonomy" id="717931"/>
    <lineage>
        <taxon>unclassified sequences</taxon>
        <taxon>metagenomes</taxon>
        <taxon>ecological metagenomes</taxon>
    </lineage>
</organism>
<evidence type="ECO:0000313" key="3">
    <source>
        <dbReference type="EMBL" id="CEG12195.1"/>
    </source>
</evidence>
<protein>
    <submittedName>
        <fullName evidence="3">Putative deoxyuridine 5'-triphosphate nucleotidohydrolase</fullName>
        <ecNumber evidence="3">3.6.1.23</ecNumber>
    </submittedName>
</protein>
<dbReference type="PANTHER" id="PTHR42680">
    <property type="entry name" value="DCTP DEAMINASE"/>
    <property type="match status" value="1"/>
</dbReference>
<reference evidence="3" key="1">
    <citation type="submission" date="2014-09" db="EMBL/GenBank/DDBJ databases">
        <authorList>
            <person name="Probst J Alexander"/>
        </authorList>
    </citation>
    <scope>NUCLEOTIDE SEQUENCE</scope>
</reference>
<dbReference type="GO" id="GO:0008829">
    <property type="term" value="F:dCTP deaminase activity"/>
    <property type="evidence" value="ECO:0007669"/>
    <property type="project" value="InterPro"/>
</dbReference>
<dbReference type="GO" id="GO:0004170">
    <property type="term" value="F:dUTP diphosphatase activity"/>
    <property type="evidence" value="ECO:0007669"/>
    <property type="project" value="UniProtKB-EC"/>
</dbReference>
<dbReference type="EMBL" id="CCXY01000116">
    <property type="protein sequence ID" value="CEG12195.1"/>
    <property type="molecule type" value="Genomic_DNA"/>
</dbReference>
<keyword evidence="2" id="KW-0546">Nucleotide metabolism</keyword>
<proteinExistence type="predicted"/>
<name>A0A098EB04_9ZZZZ</name>
<evidence type="ECO:0000256" key="1">
    <source>
        <dbReference type="ARBA" id="ARBA00022801"/>
    </source>
</evidence>
<keyword evidence="1 3" id="KW-0378">Hydrolase</keyword>
<dbReference type="Gene3D" id="2.70.40.10">
    <property type="match status" value="1"/>
</dbReference>